<keyword evidence="5 12" id="KW-0012">Acyltransferase</keyword>
<evidence type="ECO:0000256" key="4">
    <source>
        <dbReference type="ARBA" id="ARBA00023098"/>
    </source>
</evidence>
<evidence type="ECO:0000313" key="14">
    <source>
        <dbReference type="Proteomes" id="UP000325187"/>
    </source>
</evidence>
<dbReference type="Pfam" id="PF13444">
    <property type="entry name" value="Acetyltransf_5"/>
    <property type="match status" value="1"/>
</dbReference>
<evidence type="ECO:0000256" key="3">
    <source>
        <dbReference type="ARBA" id="ARBA00022679"/>
    </source>
</evidence>
<sequence length="298" mass="33758">MDYSGKETVVAAQTLANADYYARSGPLEVRCSRSEEEILEAQRLRYHIFYEEMSAQPTLDMQRQRRDMDAYDPLCDHLLVIDHSKPRGEQVVGTYRLLRQRVAELHDGFYSAQEYDLGPLMGERFQTHMGKGGQLLELGRSCVHRDYRTNTTITLLWKGIAGYLAEHDIAYMFGCASLHGTDPESLKLPLSYLYHEHLCPADFMVRAVPDRFVDMNMQSRDGMDIRMARRALPPLIKGYLRLGCFIGDGAVVDYQFGTTDVFILLPVERVTKRYSVRFGTPGAVNDGDGDPDVAAIGE</sequence>
<dbReference type="Proteomes" id="UP000325187">
    <property type="component" value="Unassembled WGS sequence"/>
</dbReference>
<protein>
    <recommendedName>
        <fullName evidence="8">L-ornithine N(alpha)-acyltransferase</fullName>
        <ecNumber evidence="7">2.3.2.30</ecNumber>
    </recommendedName>
</protein>
<accession>A0A5A7MN64</accession>
<evidence type="ECO:0000256" key="1">
    <source>
        <dbReference type="ARBA" id="ARBA00005189"/>
    </source>
</evidence>
<dbReference type="InterPro" id="IPR052351">
    <property type="entry name" value="Ornithine_N-alpha-AT"/>
</dbReference>
<dbReference type="PANTHER" id="PTHR37323">
    <property type="entry name" value="GCN5-RELATED N-ACETYLTRANSFERASE"/>
    <property type="match status" value="1"/>
</dbReference>
<accession>A0A5A7N0L2</accession>
<dbReference type="GO" id="GO:0043810">
    <property type="term" value="F:ornithine-acyl [acyl carrier protein] N-acyltransferase activity"/>
    <property type="evidence" value="ECO:0007669"/>
    <property type="project" value="UniProtKB-EC"/>
</dbReference>
<dbReference type="GO" id="GO:0006629">
    <property type="term" value="P:lipid metabolic process"/>
    <property type="evidence" value="ECO:0007669"/>
    <property type="project" value="UniProtKB-KW"/>
</dbReference>
<comment type="catalytic activity">
    <reaction evidence="10">
        <text>a (3R)-hydroxyacyl-[ACP] + L-ornithine = a lyso-ornithine lipid + holo-[ACP] + H(+)</text>
        <dbReference type="Rhea" id="RHEA:20633"/>
        <dbReference type="Rhea" id="RHEA-COMP:9685"/>
        <dbReference type="Rhea" id="RHEA-COMP:9945"/>
        <dbReference type="ChEBI" id="CHEBI:15378"/>
        <dbReference type="ChEBI" id="CHEBI:46911"/>
        <dbReference type="ChEBI" id="CHEBI:64479"/>
        <dbReference type="ChEBI" id="CHEBI:78827"/>
        <dbReference type="ChEBI" id="CHEBI:138482"/>
        <dbReference type="EC" id="2.3.2.30"/>
    </reaction>
    <physiologicalReaction direction="left-to-right" evidence="10">
        <dbReference type="Rhea" id="RHEA:20634"/>
    </physiologicalReaction>
</comment>
<evidence type="ECO:0000256" key="7">
    <source>
        <dbReference type="ARBA" id="ARBA00039058"/>
    </source>
</evidence>
<keyword evidence="4" id="KW-0443">Lipid metabolism</keyword>
<name>A0A5A7N0L2_9PROT</name>
<dbReference type="EMBL" id="BKCM01000011">
    <property type="protein sequence ID" value="GER01648.1"/>
    <property type="molecule type" value="Genomic_DNA"/>
</dbReference>
<comment type="similarity">
    <text evidence="6">Belongs to the acetyltransferase family. OlsB subfamily.</text>
</comment>
<evidence type="ECO:0000313" key="13">
    <source>
        <dbReference type="Proteomes" id="UP000322084"/>
    </source>
</evidence>
<organism evidence="12 14">
    <name type="scientific">Iodidimonas gelatinilytica</name>
    <dbReference type="NCBI Taxonomy" id="1236966"/>
    <lineage>
        <taxon>Bacteria</taxon>
        <taxon>Pseudomonadati</taxon>
        <taxon>Pseudomonadota</taxon>
        <taxon>Alphaproteobacteria</taxon>
        <taxon>Iodidimonadales</taxon>
        <taxon>Iodidimonadaceae</taxon>
        <taxon>Iodidimonas</taxon>
    </lineage>
</organism>
<dbReference type="PANTHER" id="PTHR37323:SF1">
    <property type="entry name" value="L-ORNITHINE N(ALPHA)-ACYLTRANSFERASE"/>
    <property type="match status" value="1"/>
</dbReference>
<proteinExistence type="inferred from homology"/>
<evidence type="ECO:0000256" key="9">
    <source>
        <dbReference type="ARBA" id="ARBA00045724"/>
    </source>
</evidence>
<evidence type="ECO:0000256" key="5">
    <source>
        <dbReference type="ARBA" id="ARBA00023315"/>
    </source>
</evidence>
<keyword evidence="3 12" id="KW-0808">Transferase</keyword>
<evidence type="ECO:0000256" key="10">
    <source>
        <dbReference type="ARBA" id="ARBA00047785"/>
    </source>
</evidence>
<gene>
    <name evidence="11" type="ORF">JCM17844_10890</name>
    <name evidence="12" type="ORF">JCM17845_22710</name>
</gene>
<dbReference type="RefSeq" id="WP_149999937.1">
    <property type="nucleotide sequence ID" value="NZ_BKCL01000003.1"/>
</dbReference>
<dbReference type="InterPro" id="IPR016181">
    <property type="entry name" value="Acyl_CoA_acyltransferase"/>
</dbReference>
<keyword evidence="2" id="KW-0444">Lipid biosynthesis</keyword>
<dbReference type="AlphaFoldDB" id="A0A5A7N0L2"/>
<dbReference type="Gene3D" id="3.40.630.30">
    <property type="match status" value="1"/>
</dbReference>
<comment type="caution">
    <text evidence="12">The sequence shown here is derived from an EMBL/GenBank/DDBJ whole genome shotgun (WGS) entry which is preliminary data.</text>
</comment>
<comment type="pathway">
    <text evidence="1">Lipid metabolism.</text>
</comment>
<comment type="function">
    <text evidence="9">Catalyzes the first step in the biosynthesis of ornithine lipids, which are phosphorus-free membrane lipids. Catalyzes the 3-hydroxyacyl-acyl carrier protein-dependent acylation of ornithine to form lyso-ornithine lipid (LOL).</text>
</comment>
<dbReference type="EMBL" id="BKCL01000003">
    <property type="protein sequence ID" value="GEQ97452.1"/>
    <property type="molecule type" value="Genomic_DNA"/>
</dbReference>
<dbReference type="SUPFAM" id="SSF55729">
    <property type="entry name" value="Acyl-CoA N-acyltransferases (Nat)"/>
    <property type="match status" value="1"/>
</dbReference>
<evidence type="ECO:0000256" key="8">
    <source>
        <dbReference type="ARBA" id="ARBA00039866"/>
    </source>
</evidence>
<dbReference type="EC" id="2.3.2.30" evidence="7"/>
<keyword evidence="14" id="KW-1185">Reference proteome</keyword>
<reference evidence="13 14" key="1">
    <citation type="submission" date="2019-09" db="EMBL/GenBank/DDBJ databases">
        <title>NBRP : Genome information of microbial organism related human and environment.</title>
        <authorList>
            <person name="Hattori M."/>
            <person name="Oshima K."/>
            <person name="Inaba H."/>
            <person name="Suda W."/>
            <person name="Sakamoto M."/>
            <person name="Iino T."/>
            <person name="Kitahara M."/>
            <person name="Oshida Y."/>
            <person name="Iida T."/>
            <person name="Kudo T."/>
            <person name="Itoh T."/>
            <person name="Ohkuma M."/>
        </authorList>
    </citation>
    <scope>NUCLEOTIDE SEQUENCE [LARGE SCALE GENOMIC DNA]</scope>
    <source>
        <strain evidence="11 13">Hi-2</strain>
        <strain evidence="12 14">Mie-1</strain>
    </source>
</reference>
<evidence type="ECO:0000256" key="2">
    <source>
        <dbReference type="ARBA" id="ARBA00022516"/>
    </source>
</evidence>
<evidence type="ECO:0000313" key="11">
    <source>
        <dbReference type="EMBL" id="GEQ97452.1"/>
    </source>
</evidence>
<evidence type="ECO:0000256" key="6">
    <source>
        <dbReference type="ARBA" id="ARBA00038095"/>
    </source>
</evidence>
<dbReference type="Proteomes" id="UP000322084">
    <property type="component" value="Unassembled WGS sequence"/>
</dbReference>
<evidence type="ECO:0000313" key="12">
    <source>
        <dbReference type="EMBL" id="GER01648.1"/>
    </source>
</evidence>